<dbReference type="Proteomes" id="UP001187415">
    <property type="component" value="Unassembled WGS sequence"/>
</dbReference>
<dbReference type="GO" id="GO:0048788">
    <property type="term" value="C:cytoskeleton of presynaptic active zone"/>
    <property type="evidence" value="ECO:0007669"/>
    <property type="project" value="TreeGrafter"/>
</dbReference>
<feature type="region of interest" description="Disordered" evidence="10">
    <location>
        <begin position="719"/>
        <end position="771"/>
    </location>
</feature>
<evidence type="ECO:0000256" key="8">
    <source>
        <dbReference type="ARBA" id="ARBA00034106"/>
    </source>
</evidence>
<dbReference type="EMBL" id="JAUPFM010000001">
    <property type="protein sequence ID" value="KAK2862080.1"/>
    <property type="molecule type" value="Genomic_DNA"/>
</dbReference>
<feature type="compositionally biased region" description="Basic and acidic residues" evidence="10">
    <location>
        <begin position="750"/>
        <end position="771"/>
    </location>
</feature>
<evidence type="ECO:0000256" key="7">
    <source>
        <dbReference type="ARBA" id="ARBA00023273"/>
    </source>
</evidence>
<dbReference type="SUPFAM" id="SSF57997">
    <property type="entry name" value="Tropomyosin"/>
    <property type="match status" value="1"/>
</dbReference>
<organism evidence="11 12">
    <name type="scientific">Channa striata</name>
    <name type="common">Snakehead murrel</name>
    <name type="synonym">Ophicephalus striatus</name>
    <dbReference type="NCBI Taxonomy" id="64152"/>
    <lineage>
        <taxon>Eukaryota</taxon>
        <taxon>Metazoa</taxon>
        <taxon>Chordata</taxon>
        <taxon>Craniata</taxon>
        <taxon>Vertebrata</taxon>
        <taxon>Euteleostomi</taxon>
        <taxon>Actinopterygii</taxon>
        <taxon>Neopterygii</taxon>
        <taxon>Teleostei</taxon>
        <taxon>Neoteleostei</taxon>
        <taxon>Acanthomorphata</taxon>
        <taxon>Anabantaria</taxon>
        <taxon>Anabantiformes</taxon>
        <taxon>Channoidei</taxon>
        <taxon>Channidae</taxon>
        <taxon>Channa</taxon>
    </lineage>
</organism>
<evidence type="ECO:0000256" key="6">
    <source>
        <dbReference type="ARBA" id="ARBA00023212"/>
    </source>
</evidence>
<evidence type="ECO:0000313" key="11">
    <source>
        <dbReference type="EMBL" id="KAK2862080.1"/>
    </source>
</evidence>
<dbReference type="GO" id="GO:0098882">
    <property type="term" value="F:structural constituent of presynaptic active zone"/>
    <property type="evidence" value="ECO:0007669"/>
    <property type="project" value="TreeGrafter"/>
</dbReference>
<feature type="compositionally biased region" description="Low complexity" evidence="10">
    <location>
        <begin position="13"/>
        <end position="25"/>
    </location>
</feature>
<evidence type="ECO:0000256" key="9">
    <source>
        <dbReference type="SAM" id="Coils"/>
    </source>
</evidence>
<feature type="region of interest" description="Disordered" evidence="10">
    <location>
        <begin position="1"/>
        <end position="46"/>
    </location>
</feature>
<feature type="compositionally biased region" description="Pro residues" evidence="10">
    <location>
        <begin position="899"/>
        <end position="914"/>
    </location>
</feature>
<evidence type="ECO:0000256" key="5">
    <source>
        <dbReference type="ARBA" id="ARBA00023054"/>
    </source>
</evidence>
<dbReference type="PANTHER" id="PTHR18861:SF3">
    <property type="entry name" value="ERC PROTEIN 2"/>
    <property type="match status" value="1"/>
</dbReference>
<dbReference type="GO" id="GO:0048167">
    <property type="term" value="P:regulation of synaptic plasticity"/>
    <property type="evidence" value="ECO:0007669"/>
    <property type="project" value="TreeGrafter"/>
</dbReference>
<evidence type="ECO:0000256" key="10">
    <source>
        <dbReference type="SAM" id="MobiDB-lite"/>
    </source>
</evidence>
<evidence type="ECO:0000256" key="3">
    <source>
        <dbReference type="ARBA" id="ARBA00022553"/>
    </source>
</evidence>
<evidence type="ECO:0000256" key="4">
    <source>
        <dbReference type="ARBA" id="ARBA00023018"/>
    </source>
</evidence>
<comment type="subcellular location">
    <subcellularLocation>
        <location evidence="1">Cytoplasm</location>
        <location evidence="1">Cytoskeleton</location>
    </subcellularLocation>
    <subcellularLocation>
        <location evidence="8">Presynapse</location>
    </subcellularLocation>
</comment>
<feature type="coiled-coil region" evidence="9">
    <location>
        <begin position="199"/>
        <end position="266"/>
    </location>
</feature>
<proteinExistence type="predicted"/>
<keyword evidence="7" id="KW-0966">Cell projection</keyword>
<dbReference type="AlphaFoldDB" id="A0AA88NPN1"/>
<feature type="compositionally biased region" description="Low complexity" evidence="10">
    <location>
        <begin position="915"/>
        <end position="928"/>
    </location>
</feature>
<name>A0AA88NPN1_CHASR</name>
<dbReference type="GO" id="GO:0030424">
    <property type="term" value="C:axon"/>
    <property type="evidence" value="ECO:0007669"/>
    <property type="project" value="UniProtKB-SubCell"/>
</dbReference>
<dbReference type="GO" id="GO:0007274">
    <property type="term" value="P:neuromuscular synaptic transmission"/>
    <property type="evidence" value="ECO:0007669"/>
    <property type="project" value="TreeGrafter"/>
</dbReference>
<keyword evidence="5 9" id="KW-0175">Coiled coil</keyword>
<dbReference type="PANTHER" id="PTHR18861">
    <property type="entry name" value="ELKS/RAB6-INTERACTING/CAST PROTEIN"/>
    <property type="match status" value="1"/>
</dbReference>
<feature type="coiled-coil region" evidence="9">
    <location>
        <begin position="298"/>
        <end position="334"/>
    </location>
</feature>
<keyword evidence="12" id="KW-1185">Reference proteome</keyword>
<accession>A0AA88NPN1</accession>
<reference evidence="11" key="1">
    <citation type="submission" date="2023-07" db="EMBL/GenBank/DDBJ databases">
        <title>Chromosome-level Genome Assembly of Striped Snakehead (Channa striata).</title>
        <authorList>
            <person name="Liu H."/>
        </authorList>
    </citation>
    <scope>NUCLEOTIDE SEQUENCE</scope>
    <source>
        <strain evidence="11">Gz</strain>
        <tissue evidence="11">Muscle</tissue>
    </source>
</reference>
<gene>
    <name evidence="11" type="ORF">Q5P01_001613</name>
</gene>
<keyword evidence="4" id="KW-0770">Synapse</keyword>
<feature type="region of interest" description="Disordered" evidence="10">
    <location>
        <begin position="888"/>
        <end position="928"/>
    </location>
</feature>
<evidence type="ECO:0008006" key="13">
    <source>
        <dbReference type="Google" id="ProtNLM"/>
    </source>
</evidence>
<keyword evidence="6" id="KW-0206">Cytoskeleton</keyword>
<evidence type="ECO:0000256" key="1">
    <source>
        <dbReference type="ARBA" id="ARBA00004245"/>
    </source>
</evidence>
<feature type="compositionally biased region" description="Basic and acidic residues" evidence="10">
    <location>
        <begin position="719"/>
        <end position="739"/>
    </location>
</feature>
<keyword evidence="2" id="KW-0963">Cytoplasm</keyword>
<dbReference type="Gene3D" id="1.10.287.1490">
    <property type="match status" value="1"/>
</dbReference>
<dbReference type="InterPro" id="IPR019323">
    <property type="entry name" value="ELKS/CAST"/>
</dbReference>
<evidence type="ECO:0000313" key="12">
    <source>
        <dbReference type="Proteomes" id="UP001187415"/>
    </source>
</evidence>
<evidence type="ECO:0000256" key="2">
    <source>
        <dbReference type="ARBA" id="ARBA00022490"/>
    </source>
</evidence>
<dbReference type="Pfam" id="PF10174">
    <property type="entry name" value="Cast"/>
    <property type="match status" value="1"/>
</dbReference>
<feature type="compositionally biased region" description="Gly residues" evidence="10">
    <location>
        <begin position="34"/>
        <end position="43"/>
    </location>
</feature>
<keyword evidence="3" id="KW-0597">Phosphoprotein</keyword>
<sequence length="1132" mass="129123">MYGSARAVGHIESSPARSPRLPRSPRLGHRRANSGGGGGGGGKTLSMENIQSLNAAYATSGPMYLSDHEAVGSTATYPRGTMTLGRATSRAMYGGRVTAMGSSPNIASVGLHHADLLSYSDLGSLSMLHPHHHQGVPSALLRQTMQRENEMLRRELDLKDSKLGSSTNSIKSFWSPELKKERIMRKEEAARTSILKEQMRVTHEENQHLQMTIQALQDELRTQRDLNHLLQQESGNRSGSEHFTTIELTEENFRRLQAEHDRQAKELFLLRKTLEEMELRIETQKQTLGARDESIKKLLEMASEEEEQERARRIAEAEAQLGHLEVILDQKEKENIHLREELHRRNQLHQDPSKTKALQTIIEMKDTKIASLERNIRDLEDEIQMLKANGLLNTEDREEEIKQMEVYKNHSKFMKTKIDQLKQELSKKESELLALQTKLETLNNQNSDCKQHIEVLKESLTAKEQRAAILQTEVDALRLRLEEKESFLNKKTKQLQDLTEEKGTLAGEIRDMKDMLEVKERKINVLQKKIENLQEQLRDKDKQLGNLKDRVKSLQTDSSNTDTALATLEEALSEKERIIERLKDQREREDRERLEEVESYKKENKELKEKVNSLQIELTEKESSLIDLKEHASSLASSGLKKDSKLKSLEIAIEQKKEECSKLETQLQKQQSGSRGNPEYVDRVKLLEKEVGYYKEEASKAQAEVERLLDILREVETEKNDKDKKIAELERQGVKDQAKKGPNIKLGPQGDKKALGQDPRKDSSMDSGHHLKLEELMNTLERTRQELDATKQRLSSTQQSLQERDTHLTNMRQERRKQLEEILEMKQQALLAAISEKDANIALLELSASNKKKTQEEVLALKRERDKLMHQLKQHTQSRMKLIADNYEDDQYHPHGPHHPQPQPPHAQPQPQPQFPHNTHTPSSHNHSTLTLLTHSTHSLTLNTPNRLLSSNSTHVPHSPNTFTNSTLSILHSTRTDILLRSTLTPSTHTALSNKDHTHSIHILSILSTLTSFSIHVTHLPIIVEGQPEDPRTLVTVRPQTRMTRRAFGHNPCCDNQSSNIVLRDDSVTTGGAQPCHDVETLPDQIFITAAQSVLSKRDLCLFSREEEGALRCAGHVGRLTAEQVTWDLFFV</sequence>
<protein>
    <recommendedName>
        <fullName evidence="13">ELKS/RAB6-interacting/CAST family member 2</fullName>
    </recommendedName>
</protein>
<comment type="caution">
    <text evidence="11">The sequence shown here is derived from an EMBL/GenBank/DDBJ whole genome shotgun (WGS) entry which is preliminary data.</text>
</comment>